<dbReference type="Proteomes" id="UP001187471">
    <property type="component" value="Unassembled WGS sequence"/>
</dbReference>
<dbReference type="AlphaFoldDB" id="A0AA88U7U7"/>
<name>A0AA88U7U7_9ASTE</name>
<accession>A0AA88U7U7</accession>
<evidence type="ECO:0000313" key="2">
    <source>
        <dbReference type="Proteomes" id="UP001187471"/>
    </source>
</evidence>
<dbReference type="EMBL" id="JAVXUO010002540">
    <property type="protein sequence ID" value="KAK2971941.1"/>
    <property type="molecule type" value="Genomic_DNA"/>
</dbReference>
<dbReference type="SUPFAM" id="SSF50630">
    <property type="entry name" value="Acid proteases"/>
    <property type="match status" value="1"/>
</dbReference>
<gene>
    <name evidence="1" type="ORF">RJ640_004961</name>
</gene>
<evidence type="ECO:0000313" key="1">
    <source>
        <dbReference type="EMBL" id="KAK2971941.1"/>
    </source>
</evidence>
<reference evidence="1" key="1">
    <citation type="submission" date="2022-12" db="EMBL/GenBank/DDBJ databases">
        <title>Draft genome assemblies for two species of Escallonia (Escalloniales).</title>
        <authorList>
            <person name="Chanderbali A."/>
            <person name="Dervinis C."/>
            <person name="Anghel I."/>
            <person name="Soltis D."/>
            <person name="Soltis P."/>
            <person name="Zapata F."/>
        </authorList>
    </citation>
    <scope>NUCLEOTIDE SEQUENCE</scope>
    <source>
        <strain evidence="1">UCBG92.1500</strain>
        <tissue evidence="1">Leaf</tissue>
    </source>
</reference>
<protein>
    <submittedName>
        <fullName evidence="1">Uncharacterized protein</fullName>
    </submittedName>
</protein>
<sequence length="149" mass="16455">MDPRLTKILVVSDQEKQHKLWVMGQDTRAPICLRDTSWRTGQQVQNFIDGLNLEPDWTEVLPLCYKGIVSQDLIDFPAVTFHFAGGADLVLGTNNLFLSHIPAYGSFCLAVTMVNGNNTAPEGGGVNVGYDLLARKLSFMTLNCGFLYS</sequence>
<dbReference type="InterPro" id="IPR021109">
    <property type="entry name" value="Peptidase_aspartic_dom_sf"/>
</dbReference>
<proteinExistence type="predicted"/>
<dbReference type="Gene3D" id="2.40.70.10">
    <property type="entry name" value="Acid Proteases"/>
    <property type="match status" value="1"/>
</dbReference>
<comment type="caution">
    <text evidence="1">The sequence shown here is derived from an EMBL/GenBank/DDBJ whole genome shotgun (WGS) entry which is preliminary data.</text>
</comment>
<keyword evidence="2" id="KW-1185">Reference proteome</keyword>
<organism evidence="1 2">
    <name type="scientific">Escallonia rubra</name>
    <dbReference type="NCBI Taxonomy" id="112253"/>
    <lineage>
        <taxon>Eukaryota</taxon>
        <taxon>Viridiplantae</taxon>
        <taxon>Streptophyta</taxon>
        <taxon>Embryophyta</taxon>
        <taxon>Tracheophyta</taxon>
        <taxon>Spermatophyta</taxon>
        <taxon>Magnoliopsida</taxon>
        <taxon>eudicotyledons</taxon>
        <taxon>Gunneridae</taxon>
        <taxon>Pentapetalae</taxon>
        <taxon>asterids</taxon>
        <taxon>campanulids</taxon>
        <taxon>Escalloniales</taxon>
        <taxon>Escalloniaceae</taxon>
        <taxon>Escallonia</taxon>
    </lineage>
</organism>